<protein>
    <submittedName>
        <fullName evidence="1">Uncharacterized protein</fullName>
    </submittedName>
</protein>
<proteinExistence type="predicted"/>
<reference evidence="1 2" key="1">
    <citation type="submission" date="2021-03" db="EMBL/GenBank/DDBJ databases">
        <title>Whole genome shotgun sequence of Actinoplanes toevensis NBRC 105298.</title>
        <authorList>
            <person name="Komaki H."/>
            <person name="Tamura T."/>
        </authorList>
    </citation>
    <scope>NUCLEOTIDE SEQUENCE [LARGE SCALE GENOMIC DNA]</scope>
    <source>
        <strain evidence="1 2">NBRC 105298</strain>
    </source>
</reference>
<evidence type="ECO:0000313" key="2">
    <source>
        <dbReference type="Proteomes" id="UP000677082"/>
    </source>
</evidence>
<dbReference type="Proteomes" id="UP000677082">
    <property type="component" value="Unassembled WGS sequence"/>
</dbReference>
<evidence type="ECO:0000313" key="1">
    <source>
        <dbReference type="EMBL" id="GIM94286.1"/>
    </source>
</evidence>
<dbReference type="AlphaFoldDB" id="A0A919TI09"/>
<comment type="caution">
    <text evidence="1">The sequence shown here is derived from an EMBL/GenBank/DDBJ whole genome shotgun (WGS) entry which is preliminary data.</text>
</comment>
<organism evidence="1 2">
    <name type="scientific">Paractinoplanes toevensis</name>
    <dbReference type="NCBI Taxonomy" id="571911"/>
    <lineage>
        <taxon>Bacteria</taxon>
        <taxon>Bacillati</taxon>
        <taxon>Actinomycetota</taxon>
        <taxon>Actinomycetes</taxon>
        <taxon>Micromonosporales</taxon>
        <taxon>Micromonosporaceae</taxon>
        <taxon>Paractinoplanes</taxon>
    </lineage>
</organism>
<dbReference type="EMBL" id="BOQN01000079">
    <property type="protein sequence ID" value="GIM94286.1"/>
    <property type="molecule type" value="Genomic_DNA"/>
</dbReference>
<name>A0A919TI09_9ACTN</name>
<gene>
    <name evidence="1" type="ORF">Ato02nite_060790</name>
</gene>
<keyword evidence="2" id="KW-1185">Reference proteome</keyword>
<sequence length="105" mass="10775">MVRVTVGPPGFAQSAGTFISPHWTFSFSGHGCHTMTGGGGMASAGLTPYASSVVTVMIAARKGRAEARTACLSALPGCPTARPHLETDHEHGAGKRVKFAGAWHG</sequence>
<accession>A0A919TI09</accession>